<dbReference type="GO" id="GO:0022857">
    <property type="term" value="F:transmembrane transporter activity"/>
    <property type="evidence" value="ECO:0007669"/>
    <property type="project" value="InterPro"/>
</dbReference>
<dbReference type="InterPro" id="IPR036259">
    <property type="entry name" value="MFS_trans_sf"/>
</dbReference>
<gene>
    <name evidence="7" type="ORF">BABINDRAFT_37776</name>
</gene>
<feature type="transmembrane region" description="Helical" evidence="5">
    <location>
        <begin position="116"/>
        <end position="135"/>
    </location>
</feature>
<feature type="transmembrane region" description="Helical" evidence="5">
    <location>
        <begin position="207"/>
        <end position="230"/>
    </location>
</feature>
<keyword evidence="2 5" id="KW-0812">Transmembrane</keyword>
<dbReference type="RefSeq" id="XP_018984602.1">
    <property type="nucleotide sequence ID" value="XM_019131834.1"/>
</dbReference>
<dbReference type="EMBL" id="KV454433">
    <property type="protein sequence ID" value="ODQ79274.1"/>
    <property type="molecule type" value="Genomic_DNA"/>
</dbReference>
<reference evidence="8" key="1">
    <citation type="submission" date="2016-05" db="EMBL/GenBank/DDBJ databases">
        <title>Comparative genomics of biotechnologically important yeasts.</title>
        <authorList>
            <consortium name="DOE Joint Genome Institute"/>
            <person name="Riley R."/>
            <person name="Haridas S."/>
            <person name="Wolfe K.H."/>
            <person name="Lopes M.R."/>
            <person name="Hittinger C.T."/>
            <person name="Goker M."/>
            <person name="Salamov A."/>
            <person name="Wisecaver J."/>
            <person name="Long T.M."/>
            <person name="Aerts A.L."/>
            <person name="Barry K."/>
            <person name="Choi C."/>
            <person name="Clum A."/>
            <person name="Coughlan A.Y."/>
            <person name="Deshpande S."/>
            <person name="Douglass A.P."/>
            <person name="Hanson S.J."/>
            <person name="Klenk H.-P."/>
            <person name="Labutti K."/>
            <person name="Lapidus A."/>
            <person name="Lindquist E."/>
            <person name="Lipzen A."/>
            <person name="Meier-Kolthoff J.P."/>
            <person name="Ohm R.A."/>
            <person name="Otillar R.P."/>
            <person name="Pangilinan J."/>
            <person name="Peng Y."/>
            <person name="Rokas A."/>
            <person name="Rosa C.A."/>
            <person name="Scheuner C."/>
            <person name="Sibirny A.A."/>
            <person name="Slot J.C."/>
            <person name="Stielow J.B."/>
            <person name="Sun H."/>
            <person name="Kurtzman C.P."/>
            <person name="Blackwell M."/>
            <person name="Grigoriev I.V."/>
            <person name="Jeffries T.W."/>
        </authorList>
    </citation>
    <scope>NUCLEOTIDE SEQUENCE [LARGE SCALE GENOMIC DNA]</scope>
    <source>
        <strain evidence="8">NRRL Y-12698</strain>
    </source>
</reference>
<dbReference type="GO" id="GO:0005886">
    <property type="term" value="C:plasma membrane"/>
    <property type="evidence" value="ECO:0007669"/>
    <property type="project" value="TreeGrafter"/>
</dbReference>
<feature type="domain" description="Major facilitator superfamily (MFS) profile" evidence="6">
    <location>
        <begin position="82"/>
        <end position="558"/>
    </location>
</feature>
<proteinExistence type="predicted"/>
<dbReference type="PANTHER" id="PTHR23502">
    <property type="entry name" value="MAJOR FACILITATOR SUPERFAMILY"/>
    <property type="match status" value="1"/>
</dbReference>
<feature type="transmembrane region" description="Helical" evidence="5">
    <location>
        <begin position="402"/>
        <end position="424"/>
    </location>
</feature>
<feature type="transmembrane region" description="Helical" evidence="5">
    <location>
        <begin position="169"/>
        <end position="186"/>
    </location>
</feature>
<feature type="transmembrane region" description="Helical" evidence="5">
    <location>
        <begin position="83"/>
        <end position="104"/>
    </location>
</feature>
<feature type="transmembrane region" description="Helical" evidence="5">
    <location>
        <begin position="436"/>
        <end position="456"/>
    </location>
</feature>
<dbReference type="AlphaFoldDB" id="A0A1E3QP95"/>
<dbReference type="SUPFAM" id="SSF103473">
    <property type="entry name" value="MFS general substrate transporter"/>
    <property type="match status" value="1"/>
</dbReference>
<organism evidence="7 8">
    <name type="scientific">Babjeviella inositovora NRRL Y-12698</name>
    <dbReference type="NCBI Taxonomy" id="984486"/>
    <lineage>
        <taxon>Eukaryota</taxon>
        <taxon>Fungi</taxon>
        <taxon>Dikarya</taxon>
        <taxon>Ascomycota</taxon>
        <taxon>Saccharomycotina</taxon>
        <taxon>Pichiomycetes</taxon>
        <taxon>Serinales incertae sedis</taxon>
        <taxon>Babjeviella</taxon>
    </lineage>
</organism>
<evidence type="ECO:0000256" key="3">
    <source>
        <dbReference type="ARBA" id="ARBA00022989"/>
    </source>
</evidence>
<evidence type="ECO:0000256" key="1">
    <source>
        <dbReference type="ARBA" id="ARBA00004141"/>
    </source>
</evidence>
<evidence type="ECO:0000313" key="7">
    <source>
        <dbReference type="EMBL" id="ODQ79274.1"/>
    </source>
</evidence>
<dbReference type="Proteomes" id="UP000094336">
    <property type="component" value="Unassembled WGS sequence"/>
</dbReference>
<feature type="transmembrane region" description="Helical" evidence="5">
    <location>
        <begin position="147"/>
        <end position="163"/>
    </location>
</feature>
<accession>A0A1E3QP95</accession>
<dbReference type="PANTHER" id="PTHR23502:SF34">
    <property type="entry name" value="PROTEIN HOL1"/>
    <property type="match status" value="1"/>
</dbReference>
<dbReference type="Pfam" id="PF07690">
    <property type="entry name" value="MFS_1"/>
    <property type="match status" value="1"/>
</dbReference>
<keyword evidence="8" id="KW-1185">Reference proteome</keyword>
<evidence type="ECO:0000313" key="8">
    <source>
        <dbReference type="Proteomes" id="UP000094336"/>
    </source>
</evidence>
<feature type="transmembrane region" description="Helical" evidence="5">
    <location>
        <begin position="236"/>
        <end position="255"/>
    </location>
</feature>
<dbReference type="Gene3D" id="1.20.1250.20">
    <property type="entry name" value="MFS general substrate transporter like domains"/>
    <property type="match status" value="1"/>
</dbReference>
<dbReference type="STRING" id="984486.A0A1E3QP95"/>
<dbReference type="GO" id="GO:0000324">
    <property type="term" value="C:fungal-type vacuole"/>
    <property type="evidence" value="ECO:0007669"/>
    <property type="project" value="TreeGrafter"/>
</dbReference>
<feature type="transmembrane region" description="Helical" evidence="5">
    <location>
        <begin position="532"/>
        <end position="550"/>
    </location>
</feature>
<evidence type="ECO:0000256" key="4">
    <source>
        <dbReference type="ARBA" id="ARBA00023136"/>
    </source>
</evidence>
<name>A0A1E3QP95_9ASCO</name>
<evidence type="ECO:0000259" key="6">
    <source>
        <dbReference type="PROSITE" id="PS50850"/>
    </source>
</evidence>
<feature type="transmembrane region" description="Helical" evidence="5">
    <location>
        <begin position="502"/>
        <end position="520"/>
    </location>
</feature>
<comment type="subcellular location">
    <subcellularLocation>
        <location evidence="1">Membrane</location>
        <topology evidence="1">Multi-pass membrane protein</topology>
    </subcellularLocation>
</comment>
<evidence type="ECO:0000256" key="2">
    <source>
        <dbReference type="ARBA" id="ARBA00022692"/>
    </source>
</evidence>
<keyword evidence="4 5" id="KW-0472">Membrane</keyword>
<dbReference type="OrthoDB" id="5215911at2759"/>
<dbReference type="InterPro" id="IPR020846">
    <property type="entry name" value="MFS_dom"/>
</dbReference>
<protein>
    <recommendedName>
        <fullName evidence="6">Major facilitator superfamily (MFS) profile domain-containing protein</fullName>
    </recommendedName>
</protein>
<keyword evidence="3 5" id="KW-1133">Transmembrane helix</keyword>
<dbReference type="PROSITE" id="PS50850">
    <property type="entry name" value="MFS"/>
    <property type="match status" value="1"/>
</dbReference>
<feature type="transmembrane region" description="Helical" evidence="5">
    <location>
        <begin position="349"/>
        <end position="370"/>
    </location>
</feature>
<dbReference type="GeneID" id="30149687"/>
<sequence>MRSFKPEDEYPKLHYANSHKSVAEIVEEEFVPGTVHLVDLAGILNVKHNDGVGGKKDVVLIPQPSSNPNDPLSWSRRKKEWQFCLLWIWAFLEAASVNWAGPVWETWTIQFNCTFFQLNISSASCFLFLGLGCVFLQPTAMKLGRRFVYLCGTVLIIVANIIGSQANTVQVLYAVNIISGIAAAPVDSLVQISTTDVFFQHERATRLSLLTFALYAGSYLGPVACGYIVEKQSWRWCYYYQIIFFGVILVIQLFCMEDTTFNRPTTALEDEQEILRQVVSSIHELSVVGEETGIDEKLGSKVHQDDASSPDEDVSANKSLKRTYWQRMHLIEREYTDPRSWFVIFYRPVLTACFPAIVWGGVVYGVQIMWLSLQATTQSLIYSAPPFNFSTSNVGNTNFSSLIGAGFGMVFGGQFCDWLTVYLARRNNGIMEPEMRLWCMLGPAFINSAGLLLYGLGAAYGAHWFVSAGLGMAFIGFGIGSGGAITLTYAIDCYPDMASESLVFMLFVRNMVGCGFTFAIQPWLDRCGLKLTTWLMFMLSMVFNLSFLIFTKWGKQFRRQTKDKYKKFSNPDFTW</sequence>
<evidence type="ECO:0000256" key="5">
    <source>
        <dbReference type="SAM" id="Phobius"/>
    </source>
</evidence>
<dbReference type="InterPro" id="IPR011701">
    <property type="entry name" value="MFS"/>
</dbReference>
<feature type="transmembrane region" description="Helical" evidence="5">
    <location>
        <begin position="462"/>
        <end position="490"/>
    </location>
</feature>